<name>A0A840XYW2_9PROT</name>
<dbReference type="RefSeq" id="WP_184487185.1">
    <property type="nucleotide sequence ID" value="NZ_JAAEDJ010000037.1"/>
</dbReference>
<protein>
    <submittedName>
        <fullName evidence="1">Uncharacterized protein</fullName>
    </submittedName>
</protein>
<proteinExistence type="predicted"/>
<evidence type="ECO:0000313" key="1">
    <source>
        <dbReference type="EMBL" id="MBB5691799.1"/>
    </source>
</evidence>
<dbReference type="AlphaFoldDB" id="A0A840XYW2"/>
<accession>A0A840XYW2</accession>
<gene>
    <name evidence="1" type="ORF">FHS88_003960</name>
</gene>
<comment type="caution">
    <text evidence="1">The sequence shown here is derived from an EMBL/GenBank/DDBJ whole genome shotgun (WGS) entry which is preliminary data.</text>
</comment>
<organism evidence="1 2">
    <name type="scientific">Neoroseomonas alkaliterrae</name>
    <dbReference type="NCBI Taxonomy" id="1452450"/>
    <lineage>
        <taxon>Bacteria</taxon>
        <taxon>Pseudomonadati</taxon>
        <taxon>Pseudomonadota</taxon>
        <taxon>Alphaproteobacteria</taxon>
        <taxon>Acetobacterales</taxon>
        <taxon>Acetobacteraceae</taxon>
        <taxon>Neoroseomonas</taxon>
    </lineage>
</organism>
<reference evidence="1 2" key="1">
    <citation type="submission" date="2020-08" db="EMBL/GenBank/DDBJ databases">
        <title>Genomic Encyclopedia of Type Strains, Phase IV (KMG-IV): sequencing the most valuable type-strain genomes for metagenomic binning, comparative biology and taxonomic classification.</title>
        <authorList>
            <person name="Goeker M."/>
        </authorList>
    </citation>
    <scope>NUCLEOTIDE SEQUENCE [LARGE SCALE GENOMIC DNA]</scope>
    <source>
        <strain evidence="1 2">DSM 25895</strain>
    </source>
</reference>
<keyword evidence="2" id="KW-1185">Reference proteome</keyword>
<evidence type="ECO:0000313" key="2">
    <source>
        <dbReference type="Proteomes" id="UP000562254"/>
    </source>
</evidence>
<dbReference type="EMBL" id="JACIJE010000018">
    <property type="protein sequence ID" value="MBB5691799.1"/>
    <property type="molecule type" value="Genomic_DNA"/>
</dbReference>
<dbReference type="Proteomes" id="UP000562254">
    <property type="component" value="Unassembled WGS sequence"/>
</dbReference>
<sequence>MVTLVRYEQARTALAECARIDEASQIRDKAAALAAYARQRDDRELEVWVREIHLRACVRIGELSRDIEAAERRRGEHGRLLPIAENQVTKAQALAEAGLSTAAAARYEELAGVSATVTAIAGDRAGQAEAAGKAAMEAYFAQSRAVGAPPTMAGLRGAVRGALEATLGPLPTRTRRPAPPVDQPKVAPIGADWADFTAAVLTVATLPVDFASLAGRAPRALLDDLRGEAREALRRLPLWINALENEHDDAA</sequence>